<name>A0ABV9YM35_9PSEU</name>
<reference evidence="2" key="1">
    <citation type="journal article" date="2019" name="Int. J. Syst. Evol. Microbiol.">
        <title>The Global Catalogue of Microorganisms (GCM) 10K type strain sequencing project: providing services to taxonomists for standard genome sequencing and annotation.</title>
        <authorList>
            <consortium name="The Broad Institute Genomics Platform"/>
            <consortium name="The Broad Institute Genome Sequencing Center for Infectious Disease"/>
            <person name="Wu L."/>
            <person name="Ma J."/>
        </authorList>
    </citation>
    <scope>NUCLEOTIDE SEQUENCE [LARGE SCALE GENOMIC DNA]</scope>
    <source>
        <strain evidence="2">CGMCC 4.7093</strain>
    </source>
</reference>
<keyword evidence="2" id="KW-1185">Reference proteome</keyword>
<dbReference type="Pfam" id="PF12787">
    <property type="entry name" value="EcsC"/>
    <property type="match status" value="1"/>
</dbReference>
<gene>
    <name evidence="1" type="ORF">ACFPBZ_12640</name>
</gene>
<dbReference type="PANTHER" id="PTHR41260:SF1">
    <property type="entry name" value="PROTEIN ECSC"/>
    <property type="match status" value="1"/>
</dbReference>
<evidence type="ECO:0000313" key="2">
    <source>
        <dbReference type="Proteomes" id="UP001595947"/>
    </source>
</evidence>
<dbReference type="EMBL" id="JBHSIV010000011">
    <property type="protein sequence ID" value="MFC5063058.1"/>
    <property type="molecule type" value="Genomic_DNA"/>
</dbReference>
<dbReference type="InterPro" id="IPR024787">
    <property type="entry name" value="EcsC"/>
</dbReference>
<organism evidence="1 2">
    <name type="scientific">Actinomycetospora atypica</name>
    <dbReference type="NCBI Taxonomy" id="1290095"/>
    <lineage>
        <taxon>Bacteria</taxon>
        <taxon>Bacillati</taxon>
        <taxon>Actinomycetota</taxon>
        <taxon>Actinomycetes</taxon>
        <taxon>Pseudonocardiales</taxon>
        <taxon>Pseudonocardiaceae</taxon>
        <taxon>Actinomycetospora</taxon>
    </lineage>
</organism>
<sequence>MSTEEARGERMPAGDRAHWQRIQQWKADRLPAEGTAAGWGLVPTIVDALGRVPGADGVGRAVVDGLARLIDLGAGTSAASVRTGPILERHRARGHAVTELADVRALPMDDIRDAHPRLDVQYAVGGAVQGVASGVVVSGGTVLTVVGAVGTAGIVALPGVGAVAATIVLDAAVGVLVSTRAVAHVAAYHGYDVREPRERLFALGVLSLGLADDTRRAAAYREITALAGGLARREAWRLTAAEAEAVVRSVSTSLALRLTQDRFAQVVPLLGTALAVRRSARSLARVVDDAEHLYAERVLRERYDLDGTDPGERGEIASAVDAELAAR</sequence>
<evidence type="ECO:0000313" key="1">
    <source>
        <dbReference type="EMBL" id="MFC5063058.1"/>
    </source>
</evidence>
<comment type="caution">
    <text evidence="1">The sequence shown here is derived from an EMBL/GenBank/DDBJ whole genome shotgun (WGS) entry which is preliminary data.</text>
</comment>
<dbReference type="PANTHER" id="PTHR41260">
    <property type="entry name" value="PROTEIN ECSC"/>
    <property type="match status" value="1"/>
</dbReference>
<accession>A0ABV9YM35</accession>
<protein>
    <submittedName>
        <fullName evidence="1">EcsC family protein</fullName>
    </submittedName>
</protein>
<dbReference type="Proteomes" id="UP001595947">
    <property type="component" value="Unassembled WGS sequence"/>
</dbReference>
<proteinExistence type="predicted"/>
<dbReference type="RefSeq" id="WP_378036403.1">
    <property type="nucleotide sequence ID" value="NZ_JBHSIV010000011.1"/>
</dbReference>